<feature type="transmembrane region" description="Helical" evidence="5">
    <location>
        <begin position="130"/>
        <end position="148"/>
    </location>
</feature>
<feature type="transmembrane region" description="Helical" evidence="5">
    <location>
        <begin position="419"/>
        <end position="442"/>
    </location>
</feature>
<organism evidence="7 13">
    <name type="scientific">Wallemia mellicola</name>
    <dbReference type="NCBI Taxonomy" id="1708541"/>
    <lineage>
        <taxon>Eukaryota</taxon>
        <taxon>Fungi</taxon>
        <taxon>Dikarya</taxon>
        <taxon>Basidiomycota</taxon>
        <taxon>Wallemiomycotina</taxon>
        <taxon>Wallemiomycetes</taxon>
        <taxon>Wallemiales</taxon>
        <taxon>Wallemiaceae</taxon>
        <taxon>Wallemia</taxon>
    </lineage>
</organism>
<keyword evidence="4 5" id="KW-0472">Membrane</keyword>
<reference evidence="11 12" key="1">
    <citation type="submission" date="2019-03" db="EMBL/GenBank/DDBJ databases">
        <title>Sequencing 25 genomes of Wallemia mellicola.</title>
        <authorList>
            <person name="Gostincar C."/>
        </authorList>
    </citation>
    <scope>NUCLEOTIDE SEQUENCE [LARGE SCALE GENOMIC DNA]</scope>
    <source>
        <strain evidence="9 12">EXF-1274</strain>
        <strain evidence="10 11">EXF-1277</strain>
        <strain evidence="7 13">EXF-6152</strain>
        <strain evidence="8 14">EXF-757</strain>
    </source>
</reference>
<protein>
    <submittedName>
        <fullName evidence="7">DUF590-domain-containing protein</fullName>
    </submittedName>
</protein>
<evidence type="ECO:0000256" key="4">
    <source>
        <dbReference type="ARBA" id="ARBA00023136"/>
    </source>
</evidence>
<dbReference type="InterPro" id="IPR007632">
    <property type="entry name" value="Anoctamin"/>
</dbReference>
<keyword evidence="3 5" id="KW-1133">Transmembrane helix</keyword>
<dbReference type="PANTHER" id="PTHR12308">
    <property type="entry name" value="ANOCTAMIN"/>
    <property type="match status" value="1"/>
</dbReference>
<evidence type="ECO:0000256" key="5">
    <source>
        <dbReference type="SAM" id="Phobius"/>
    </source>
</evidence>
<feature type="domain" description="Anoctamin transmembrane" evidence="6">
    <location>
        <begin position="113"/>
        <end position="532"/>
    </location>
</feature>
<dbReference type="EMBL" id="SPRW01000001">
    <property type="protein sequence ID" value="TIC71373.1"/>
    <property type="molecule type" value="Genomic_DNA"/>
</dbReference>
<dbReference type="Proteomes" id="UP000310708">
    <property type="component" value="Unassembled WGS sequence"/>
</dbReference>
<dbReference type="Proteomes" id="UP000305362">
    <property type="component" value="Unassembled WGS sequence"/>
</dbReference>
<feature type="transmembrane region" description="Helical" evidence="5">
    <location>
        <begin position="215"/>
        <end position="236"/>
    </location>
</feature>
<feature type="transmembrane region" description="Helical" evidence="5">
    <location>
        <begin position="248"/>
        <end position="275"/>
    </location>
</feature>
<evidence type="ECO:0000313" key="10">
    <source>
        <dbReference type="EMBL" id="TIC71782.1"/>
    </source>
</evidence>
<feature type="transmembrane region" description="Helical" evidence="5">
    <location>
        <begin position="503"/>
        <end position="524"/>
    </location>
</feature>
<comment type="caution">
    <text evidence="7">The sequence shown here is derived from an EMBL/GenBank/DDBJ whole genome shotgun (WGS) entry which is preliminary data.</text>
</comment>
<dbReference type="AlphaFoldDB" id="A0A4T0MAZ3"/>
<evidence type="ECO:0000313" key="9">
    <source>
        <dbReference type="EMBL" id="TIC71373.1"/>
    </source>
</evidence>
<evidence type="ECO:0000313" key="7">
    <source>
        <dbReference type="EMBL" id="TIB80181.1"/>
    </source>
</evidence>
<proteinExistence type="predicted"/>
<dbReference type="InterPro" id="IPR049452">
    <property type="entry name" value="Anoctamin_TM"/>
</dbReference>
<comment type="subcellular location">
    <subcellularLocation>
        <location evidence="1">Membrane</location>
        <topology evidence="1">Multi-pass membrane protein</topology>
    </subcellularLocation>
</comment>
<sequence length="590" mass="66405">MKLIDRKLDLIVVYKLKSNDELVNLLKKVENSFSWTVRSGAQPDEILIFLQANASTRKTVEVECNNMYDYFNSYYATSSVRKVVIPHDHKYNKELLHSLTSKYLISNEQLTGIKNAYGTNVGFYFAFLRTYFRSLVLPSLVGIICWYSKTEFSALYAIFISLYAIGFVEYWRVAERIISVEWGSDGSRSVELTRQETKQTAWYVREAKLLASLPILLLFAALLAALLTSIFMLEAFGLHFYEGPLKSYISLVPTVLFCVVVPQVIAVYQPVLTWLSKWENHPTHSDTDSSLTIKTFTINSLVSFGGLALTAYVYVPFGNTLMSIAGEKLGRDISNVVALDGKRIQAQLFAYMVTSQAVGSFQEVGMPFIMSFVKSHTSKNTYVPVDAPEEKEYLEEVRAEVSKEPYELFEDYAEMVTQFGYIALWSVAWPLGPLMGLINNFFEIRGDAFKLIKHHSKCIPRSTESIGPWLDTLSFLSWLGAMINTSLVILFNSSFKDSDLLNGHSGVLVAFIAALVASHGYFLVRGLFARLFKIAVWDNSTSAAIVRDRAMALHGSVHTVRDDNDPLDSNFGKLNETISELSAAQSKKDQ</sequence>
<dbReference type="GO" id="GO:0032541">
    <property type="term" value="C:cortical endoplasmic reticulum"/>
    <property type="evidence" value="ECO:0007669"/>
    <property type="project" value="TreeGrafter"/>
</dbReference>
<evidence type="ECO:0000313" key="14">
    <source>
        <dbReference type="Proteomes" id="UP000310708"/>
    </source>
</evidence>
<name>A0A4T0MAZ3_9BASI</name>
<dbReference type="PANTHER" id="PTHR12308:SF73">
    <property type="entry name" value="ANOCTAMIN"/>
    <property type="match status" value="1"/>
</dbReference>
<gene>
    <name evidence="8" type="ORF">E3Q01_00075</name>
    <name evidence="9" type="ORF">E3Q02_00074</name>
    <name evidence="10" type="ORF">E3Q03_00375</name>
    <name evidence="7" type="ORF">E3Q22_02110</name>
</gene>
<keyword evidence="2 5" id="KW-0812">Transmembrane</keyword>
<dbReference type="Proteomes" id="UP000309601">
    <property type="component" value="Unassembled WGS sequence"/>
</dbReference>
<feature type="transmembrane region" description="Helical" evidence="5">
    <location>
        <begin position="154"/>
        <end position="171"/>
    </location>
</feature>
<evidence type="ECO:0000256" key="3">
    <source>
        <dbReference type="ARBA" id="ARBA00022989"/>
    </source>
</evidence>
<evidence type="ECO:0000313" key="12">
    <source>
        <dbReference type="Proteomes" id="UP000309601"/>
    </source>
</evidence>
<dbReference type="GO" id="GO:0005254">
    <property type="term" value="F:chloride channel activity"/>
    <property type="evidence" value="ECO:0007669"/>
    <property type="project" value="TreeGrafter"/>
</dbReference>
<feature type="transmembrane region" description="Helical" evidence="5">
    <location>
        <begin position="469"/>
        <end position="491"/>
    </location>
</feature>
<evidence type="ECO:0000256" key="2">
    <source>
        <dbReference type="ARBA" id="ARBA00022692"/>
    </source>
</evidence>
<evidence type="ECO:0000313" key="11">
    <source>
        <dbReference type="Proteomes" id="UP000305362"/>
    </source>
</evidence>
<feature type="transmembrane region" description="Helical" evidence="5">
    <location>
        <begin position="296"/>
        <end position="315"/>
    </location>
</feature>
<dbReference type="Proteomes" id="UP000310685">
    <property type="component" value="Unassembled WGS sequence"/>
</dbReference>
<evidence type="ECO:0000259" key="6">
    <source>
        <dbReference type="Pfam" id="PF04547"/>
    </source>
</evidence>
<dbReference type="OrthoDB" id="296386at2759"/>
<dbReference type="Pfam" id="PF04547">
    <property type="entry name" value="Anoctamin"/>
    <property type="match status" value="1"/>
</dbReference>
<dbReference type="EMBL" id="SPRC01000018">
    <property type="protein sequence ID" value="TIB80181.1"/>
    <property type="molecule type" value="Genomic_DNA"/>
</dbReference>
<evidence type="ECO:0000256" key="1">
    <source>
        <dbReference type="ARBA" id="ARBA00004141"/>
    </source>
</evidence>
<evidence type="ECO:0000313" key="8">
    <source>
        <dbReference type="EMBL" id="TIC70132.1"/>
    </source>
</evidence>
<dbReference type="GO" id="GO:0016020">
    <property type="term" value="C:membrane"/>
    <property type="evidence" value="ECO:0007669"/>
    <property type="project" value="UniProtKB-SubCell"/>
</dbReference>
<dbReference type="EMBL" id="SPRX01000001">
    <property type="protein sequence ID" value="TIC70132.1"/>
    <property type="molecule type" value="Genomic_DNA"/>
</dbReference>
<evidence type="ECO:0000313" key="13">
    <source>
        <dbReference type="Proteomes" id="UP000310685"/>
    </source>
</evidence>
<dbReference type="EMBL" id="SPRV01000002">
    <property type="protein sequence ID" value="TIC71782.1"/>
    <property type="molecule type" value="Genomic_DNA"/>
</dbReference>
<accession>A0A4T0MAZ3</accession>